<proteinExistence type="predicted"/>
<name>A0A2T4C2N6_TRILO</name>
<dbReference type="AlphaFoldDB" id="A0A2T4C2N6"/>
<dbReference type="OrthoDB" id="10535168at2759"/>
<feature type="signal peptide" evidence="2">
    <location>
        <begin position="1"/>
        <end position="22"/>
    </location>
</feature>
<protein>
    <recommendedName>
        <fullName evidence="5">Secreted protein</fullName>
    </recommendedName>
</protein>
<feature type="chain" id="PRO_5015486371" description="Secreted protein" evidence="2">
    <location>
        <begin position="23"/>
        <end position="140"/>
    </location>
</feature>
<gene>
    <name evidence="3" type="ORF">M440DRAFT_1458101</name>
</gene>
<keyword evidence="4" id="KW-1185">Reference proteome</keyword>
<dbReference type="EMBL" id="KZ679133">
    <property type="protein sequence ID" value="PTB75820.1"/>
    <property type="molecule type" value="Genomic_DNA"/>
</dbReference>
<evidence type="ECO:0000256" key="1">
    <source>
        <dbReference type="SAM" id="MobiDB-lite"/>
    </source>
</evidence>
<organism evidence="3 4">
    <name type="scientific">Trichoderma longibrachiatum ATCC 18648</name>
    <dbReference type="NCBI Taxonomy" id="983965"/>
    <lineage>
        <taxon>Eukaryota</taxon>
        <taxon>Fungi</taxon>
        <taxon>Dikarya</taxon>
        <taxon>Ascomycota</taxon>
        <taxon>Pezizomycotina</taxon>
        <taxon>Sordariomycetes</taxon>
        <taxon>Hypocreomycetidae</taxon>
        <taxon>Hypocreales</taxon>
        <taxon>Hypocreaceae</taxon>
        <taxon>Trichoderma</taxon>
    </lineage>
</organism>
<dbReference type="Proteomes" id="UP000240760">
    <property type="component" value="Unassembled WGS sequence"/>
</dbReference>
<evidence type="ECO:0000256" key="2">
    <source>
        <dbReference type="SAM" id="SignalP"/>
    </source>
</evidence>
<sequence length="140" mass="15184">MMTCQPDFVILLLVAYLVCDLASLCPQNVQKGSIRCRLSDRGPNSLILAGLEALLLQSIIIPRDTHLLSLPLPRPVAFSGSSYGAPDSQSGPSTRHLGPSSQAWMPVTRSRKEAWKLCRIATGRLPMQATEIQGATVDDQ</sequence>
<evidence type="ECO:0008006" key="5">
    <source>
        <dbReference type="Google" id="ProtNLM"/>
    </source>
</evidence>
<evidence type="ECO:0000313" key="4">
    <source>
        <dbReference type="Proteomes" id="UP000240760"/>
    </source>
</evidence>
<reference evidence="3 4" key="1">
    <citation type="submission" date="2016-07" db="EMBL/GenBank/DDBJ databases">
        <title>Multiple horizontal gene transfer events from other fungi enriched the ability of initially mycotrophic Trichoderma (Ascomycota) to feed on dead plant biomass.</title>
        <authorList>
            <consortium name="DOE Joint Genome Institute"/>
            <person name="Aerts A."/>
            <person name="Atanasova L."/>
            <person name="Chenthamara K."/>
            <person name="Zhang J."/>
            <person name="Grujic M."/>
            <person name="Henrissat B."/>
            <person name="Kuo A."/>
            <person name="Salamov A."/>
            <person name="Lipzen A."/>
            <person name="Labutti K."/>
            <person name="Barry K."/>
            <person name="Miao Y."/>
            <person name="Rahimi M.J."/>
            <person name="Shen Q."/>
            <person name="Grigoriev I.V."/>
            <person name="Kubicek C.P."/>
            <person name="Druzhinina I.S."/>
        </authorList>
    </citation>
    <scope>NUCLEOTIDE SEQUENCE [LARGE SCALE GENOMIC DNA]</scope>
    <source>
        <strain evidence="3 4">ATCC 18648</strain>
    </source>
</reference>
<keyword evidence="2" id="KW-0732">Signal</keyword>
<evidence type="ECO:0000313" key="3">
    <source>
        <dbReference type="EMBL" id="PTB75820.1"/>
    </source>
</evidence>
<feature type="compositionally biased region" description="Polar residues" evidence="1">
    <location>
        <begin position="81"/>
        <end position="103"/>
    </location>
</feature>
<accession>A0A2T4C2N6</accession>
<feature type="region of interest" description="Disordered" evidence="1">
    <location>
        <begin position="81"/>
        <end position="105"/>
    </location>
</feature>